<protein>
    <recommendedName>
        <fullName evidence="4 8">Peptide chain release factor subunit 1</fullName>
    </recommendedName>
    <alternativeName>
        <fullName evidence="7 8">Translation termination factor aRF1</fullName>
    </alternativeName>
</protein>
<dbReference type="InterPro" id="IPR020918">
    <property type="entry name" value="Peptide_chain-rel_aRF1"/>
</dbReference>
<organism evidence="10 11">
    <name type="scientific">Vulcanisaeta souniana JCM 11219</name>
    <dbReference type="NCBI Taxonomy" id="1293586"/>
    <lineage>
        <taxon>Archaea</taxon>
        <taxon>Thermoproteota</taxon>
        <taxon>Thermoprotei</taxon>
        <taxon>Thermoproteales</taxon>
        <taxon>Thermoproteaceae</taxon>
        <taxon>Vulcanisaeta</taxon>
    </lineage>
</organism>
<dbReference type="Pfam" id="PF03464">
    <property type="entry name" value="eRF1_2"/>
    <property type="match status" value="1"/>
</dbReference>
<dbReference type="InterPro" id="IPR004403">
    <property type="entry name" value="Peptide_chain-rel_eRF1/aRF1"/>
</dbReference>
<dbReference type="InterPro" id="IPR024049">
    <property type="entry name" value="eRF1_1_sf"/>
</dbReference>
<dbReference type="SUPFAM" id="SSF55315">
    <property type="entry name" value="L30e-like"/>
    <property type="match status" value="1"/>
</dbReference>
<dbReference type="InterPro" id="IPR005141">
    <property type="entry name" value="eRF1_2"/>
</dbReference>
<dbReference type="Gene3D" id="3.30.960.10">
    <property type="entry name" value="eRF1 domain 1"/>
    <property type="match status" value="1"/>
</dbReference>
<evidence type="ECO:0000256" key="5">
    <source>
        <dbReference type="ARBA" id="ARBA00022917"/>
    </source>
</evidence>
<keyword evidence="11" id="KW-1185">Reference proteome</keyword>
<dbReference type="InterPro" id="IPR042226">
    <property type="entry name" value="eFR1_2_sf"/>
</dbReference>
<dbReference type="Pfam" id="PF01248">
    <property type="entry name" value="Ribosomal_L7Ae"/>
    <property type="match status" value="1"/>
</dbReference>
<reference evidence="11" key="1">
    <citation type="submission" date="2022-09" db="EMBL/GenBank/DDBJ databases">
        <title>Complete genome sequence of Vulcanisaeta souniana.</title>
        <authorList>
            <person name="Kato S."/>
            <person name="Itoh T."/>
            <person name="Ohkuma M."/>
        </authorList>
    </citation>
    <scope>NUCLEOTIDE SEQUENCE [LARGE SCALE GENOMIC DNA]</scope>
    <source>
        <strain evidence="11">JCM 11219</strain>
    </source>
</reference>
<dbReference type="Proteomes" id="UP001060771">
    <property type="component" value="Chromosome"/>
</dbReference>
<dbReference type="SUPFAM" id="SSF53137">
    <property type="entry name" value="Translational machinery components"/>
    <property type="match status" value="1"/>
</dbReference>
<dbReference type="SUPFAM" id="SSF55481">
    <property type="entry name" value="N-terminal domain of eukaryotic peptide chain release factor subunit 1, ERF1"/>
    <property type="match status" value="1"/>
</dbReference>
<dbReference type="NCBIfam" id="TIGR03676">
    <property type="entry name" value="aRF1_eRF1"/>
    <property type="match status" value="1"/>
</dbReference>
<keyword evidence="5 8" id="KW-0648">Protein biosynthesis</keyword>
<dbReference type="Gene3D" id="3.30.420.60">
    <property type="entry name" value="eRF1 domain 2"/>
    <property type="match status" value="1"/>
</dbReference>
<evidence type="ECO:0000256" key="1">
    <source>
        <dbReference type="ARBA" id="ARBA00002832"/>
    </source>
</evidence>
<dbReference type="InterPro" id="IPR029064">
    <property type="entry name" value="Ribosomal_eL30-like_sf"/>
</dbReference>
<dbReference type="HAMAP" id="MF_00424">
    <property type="entry name" value="Rel_fact_arch_1"/>
    <property type="match status" value="1"/>
</dbReference>
<dbReference type="InterPro" id="IPR004038">
    <property type="entry name" value="Ribosomal_eL8/eL30/eS12/Gad45"/>
</dbReference>
<comment type="function">
    <text evidence="1 8">Directs the termination of nascent peptide synthesis (translation) in response to the termination codons UAA, UAG and UGA.</text>
</comment>
<keyword evidence="6" id="KW-0689">Ribosomal protein</keyword>
<dbReference type="InterPro" id="IPR005140">
    <property type="entry name" value="eRF1_Pelota-like_N"/>
</dbReference>
<dbReference type="PANTHER" id="PTHR10113">
    <property type="entry name" value="PEPTIDE CHAIN RELEASE FACTOR SUBUNIT 1"/>
    <property type="match status" value="1"/>
</dbReference>
<evidence type="ECO:0000313" key="11">
    <source>
        <dbReference type="Proteomes" id="UP001060771"/>
    </source>
</evidence>
<evidence type="ECO:0000256" key="6">
    <source>
        <dbReference type="ARBA" id="ARBA00022980"/>
    </source>
</evidence>
<keyword evidence="8" id="KW-0963">Cytoplasm</keyword>
<dbReference type="Gene3D" id="3.30.1330.30">
    <property type="match status" value="1"/>
</dbReference>
<evidence type="ECO:0000256" key="2">
    <source>
        <dbReference type="ARBA" id="ARBA00005326"/>
    </source>
</evidence>
<feature type="domain" description="eRF1/Pelota-like N-terminal" evidence="9">
    <location>
        <begin position="33"/>
        <end position="165"/>
    </location>
</feature>
<evidence type="ECO:0000256" key="4">
    <source>
        <dbReference type="ARBA" id="ARBA00019723"/>
    </source>
</evidence>
<evidence type="ECO:0000259" key="9">
    <source>
        <dbReference type="SMART" id="SM01194"/>
    </source>
</evidence>
<comment type="similarity">
    <text evidence="2 8">Belongs to the eukaryotic release factor 1 family.</text>
</comment>
<keyword evidence="6" id="KW-0687">Ribonucleoprotein</keyword>
<evidence type="ECO:0000256" key="8">
    <source>
        <dbReference type="HAMAP-Rule" id="MF_00424"/>
    </source>
</evidence>
<evidence type="ECO:0000256" key="7">
    <source>
        <dbReference type="ARBA" id="ARBA00031168"/>
    </source>
</evidence>
<dbReference type="Pfam" id="PF03463">
    <property type="entry name" value="eRF1_1"/>
    <property type="match status" value="1"/>
</dbReference>
<name>A0ABN6SPI2_9CREN</name>
<dbReference type="SMART" id="SM01194">
    <property type="entry name" value="eRF1_1"/>
    <property type="match status" value="1"/>
</dbReference>
<comment type="subunit">
    <text evidence="3 8">Heterodimer of two subunits, one of which binds GTP.</text>
</comment>
<comment type="subcellular location">
    <subcellularLocation>
        <location evidence="8">Cytoplasm</location>
    </subcellularLocation>
</comment>
<gene>
    <name evidence="8" type="primary">prf1</name>
    <name evidence="10" type="ORF">Vsou_04260</name>
</gene>
<accession>A0ABN6SPI2</accession>
<dbReference type="EMBL" id="AP026830">
    <property type="protein sequence ID" value="BDR91333.1"/>
    <property type="molecule type" value="Genomic_DNA"/>
</dbReference>
<sequence>MARVAQPQWLLRCFKYSKRLLNEVGPLVLRGRPGIKDFGELKVIINLLKRYRGYATTLISLYINSNRPIPDVVSMLRQEWALASNIKDKTTRTHVQDALERIINSIKGISKAPENGLAIFGGFHMINPGNYEWVFHALIPPLPISTFKYICDTSFHTEILEGMVKSSDTYGIIVIERGEAVIALLRGNYWEIADKVQFFVPNKHAAGGQSALRYKRQTEHLAETFYKMVAERTNKILTEIPNLKGIVVAGPGPTKEEFLEEGELDHRIRDKVIAIVPACCADISGVLEAIRNAEDKLKETEYVKAKKLMEEIMYLAVKKPEYLIYGKDPVMDAIKRGIAKIVVVSEDVGEDEIMNLTLMLRGRKDIELFVMPKSVEENLTLTQTFGGYVAILSTPSWLMENYEEDQEQSNA</sequence>
<evidence type="ECO:0000256" key="3">
    <source>
        <dbReference type="ARBA" id="ARBA00011520"/>
    </source>
</evidence>
<proteinExistence type="inferred from homology"/>
<evidence type="ECO:0000313" key="10">
    <source>
        <dbReference type="EMBL" id="BDR91333.1"/>
    </source>
</evidence>